<evidence type="ECO:0000313" key="3">
    <source>
        <dbReference type="Proteomes" id="UP000800200"/>
    </source>
</evidence>
<name>A0A6A6ENK4_9PEZI</name>
<dbReference type="AlphaFoldDB" id="A0A6A6ENK4"/>
<protein>
    <submittedName>
        <fullName evidence="2">Uncharacterized protein</fullName>
    </submittedName>
</protein>
<dbReference type="OrthoDB" id="538223at2759"/>
<keyword evidence="3" id="KW-1185">Reference proteome</keyword>
<feature type="compositionally biased region" description="Polar residues" evidence="1">
    <location>
        <begin position="79"/>
        <end position="90"/>
    </location>
</feature>
<feature type="region of interest" description="Disordered" evidence="1">
    <location>
        <begin position="65"/>
        <end position="90"/>
    </location>
</feature>
<dbReference type="EMBL" id="ML994614">
    <property type="protein sequence ID" value="KAF2193154.1"/>
    <property type="molecule type" value="Genomic_DNA"/>
</dbReference>
<gene>
    <name evidence="2" type="ORF">K469DRAFT_795847</name>
</gene>
<sequence>MSHKLAIENNPLQAYASALLFSPARSLIRRHFRKEEPDYDKANSNGARGCSRSKATAMLSTRSPFYMTQPGSRRCRPTAQLTGKSTAVSA</sequence>
<accession>A0A6A6ENK4</accession>
<proteinExistence type="predicted"/>
<organism evidence="2 3">
    <name type="scientific">Zopfia rhizophila CBS 207.26</name>
    <dbReference type="NCBI Taxonomy" id="1314779"/>
    <lineage>
        <taxon>Eukaryota</taxon>
        <taxon>Fungi</taxon>
        <taxon>Dikarya</taxon>
        <taxon>Ascomycota</taxon>
        <taxon>Pezizomycotina</taxon>
        <taxon>Dothideomycetes</taxon>
        <taxon>Dothideomycetes incertae sedis</taxon>
        <taxon>Zopfiaceae</taxon>
        <taxon>Zopfia</taxon>
    </lineage>
</organism>
<evidence type="ECO:0000313" key="2">
    <source>
        <dbReference type="EMBL" id="KAF2193154.1"/>
    </source>
</evidence>
<reference evidence="2" key="1">
    <citation type="journal article" date="2020" name="Stud. Mycol.">
        <title>101 Dothideomycetes genomes: a test case for predicting lifestyles and emergence of pathogens.</title>
        <authorList>
            <person name="Haridas S."/>
            <person name="Albert R."/>
            <person name="Binder M."/>
            <person name="Bloem J."/>
            <person name="Labutti K."/>
            <person name="Salamov A."/>
            <person name="Andreopoulos B."/>
            <person name="Baker S."/>
            <person name="Barry K."/>
            <person name="Bills G."/>
            <person name="Bluhm B."/>
            <person name="Cannon C."/>
            <person name="Castanera R."/>
            <person name="Culley D."/>
            <person name="Daum C."/>
            <person name="Ezra D."/>
            <person name="Gonzalez J."/>
            <person name="Henrissat B."/>
            <person name="Kuo A."/>
            <person name="Liang C."/>
            <person name="Lipzen A."/>
            <person name="Lutzoni F."/>
            <person name="Magnuson J."/>
            <person name="Mondo S."/>
            <person name="Nolan M."/>
            <person name="Ohm R."/>
            <person name="Pangilinan J."/>
            <person name="Park H.-J."/>
            <person name="Ramirez L."/>
            <person name="Alfaro M."/>
            <person name="Sun H."/>
            <person name="Tritt A."/>
            <person name="Yoshinaga Y."/>
            <person name="Zwiers L.-H."/>
            <person name="Turgeon B."/>
            <person name="Goodwin S."/>
            <person name="Spatafora J."/>
            <person name="Crous P."/>
            <person name="Grigoriev I."/>
        </authorList>
    </citation>
    <scope>NUCLEOTIDE SEQUENCE</scope>
    <source>
        <strain evidence="2">CBS 207.26</strain>
    </source>
</reference>
<dbReference type="Proteomes" id="UP000800200">
    <property type="component" value="Unassembled WGS sequence"/>
</dbReference>
<evidence type="ECO:0000256" key="1">
    <source>
        <dbReference type="SAM" id="MobiDB-lite"/>
    </source>
</evidence>